<dbReference type="GeneID" id="89956952"/>
<feature type="region of interest" description="Disordered" evidence="1">
    <location>
        <begin position="1"/>
        <end position="22"/>
    </location>
</feature>
<dbReference type="Gene3D" id="1.25.40.430">
    <property type="match status" value="1"/>
</dbReference>
<feature type="region of interest" description="Disordered" evidence="1">
    <location>
        <begin position="506"/>
        <end position="533"/>
    </location>
</feature>
<dbReference type="EMBL" id="JASEJX010000024">
    <property type="protein sequence ID" value="KAK4512024.1"/>
    <property type="molecule type" value="Genomic_DNA"/>
</dbReference>
<feature type="compositionally biased region" description="Polar residues" evidence="1">
    <location>
        <begin position="369"/>
        <end position="396"/>
    </location>
</feature>
<feature type="compositionally biased region" description="Low complexity" evidence="1">
    <location>
        <begin position="302"/>
        <end position="351"/>
    </location>
</feature>
<accession>A0AAN7D8T2</accession>
<gene>
    <name evidence="3" type="ORF">ATC70_013266</name>
</gene>
<dbReference type="Proteomes" id="UP001304243">
    <property type="component" value="Unassembled WGS sequence"/>
</dbReference>
<dbReference type="InterPro" id="IPR015661">
    <property type="entry name" value="Bub1/Mad3"/>
</dbReference>
<organism evidence="3 4">
    <name type="scientific">Mucor velutinosus</name>
    <dbReference type="NCBI Taxonomy" id="708070"/>
    <lineage>
        <taxon>Eukaryota</taxon>
        <taxon>Fungi</taxon>
        <taxon>Fungi incertae sedis</taxon>
        <taxon>Mucoromycota</taxon>
        <taxon>Mucoromycotina</taxon>
        <taxon>Mucoromycetes</taxon>
        <taxon>Mucorales</taxon>
        <taxon>Mucorineae</taxon>
        <taxon>Mucoraceae</taxon>
        <taxon>Mucor</taxon>
    </lineage>
</organism>
<protein>
    <recommendedName>
        <fullName evidence="2">BUB1 N-terminal domain-containing protein</fullName>
    </recommendedName>
</protein>
<dbReference type="PROSITE" id="PS51489">
    <property type="entry name" value="BUB1_N"/>
    <property type="match status" value="1"/>
</dbReference>
<reference evidence="3 4" key="1">
    <citation type="submission" date="2022-11" db="EMBL/GenBank/DDBJ databases">
        <title>Mucor velutinosus strain NIH1002 WGS.</title>
        <authorList>
            <person name="Subramanian P."/>
            <person name="Mullikin J.C."/>
            <person name="Segre J.A."/>
            <person name="Zelazny A.M."/>
        </authorList>
    </citation>
    <scope>NUCLEOTIDE SEQUENCE [LARGE SCALE GENOMIC DNA]</scope>
    <source>
        <strain evidence="3 4">NIH1002</strain>
    </source>
</reference>
<name>A0AAN7D8T2_9FUNG</name>
<sequence>MEPTTPPPPPPPPTTAVQDQERRKQLIDSIPRVGDIDSCKENIQPYRKGRSMSALTTLLGSSTEREAALQLGHEQFREQLKHIDEQDDPLQTYINYIEWTIQMYPEGPKGESNLLWLLEDATTQFSDDARYKADPRYLKTWLEYAKHSEHKKNVYLYLMENNIGQGLALFYEDYAAYYERLEKMDEAIQVFELGIAKEAVPLKRLRKNYNQFKARMQERQQRGLLRKQQMEAKRQMESLKSTGQRTMLGQKFDSQSRVSVPANVHANVEARFSGGALGSSSSALPSRSFGNSAYNSTGSVMPSPSESFSVFTETTSAQPSSSLSASRSSISPAARFSSASHSLHSSTTSAAFRRENQRPTEKFAGATIRQASLPTPSTTIEKFQVYQDSPGDNASSEHAALERVSSTSSMLSVSMGDGSESAQNKQRRFPALDPTQKKKRRKDRETQQQRTTIVPEFLVARFMQRRHFYFQSNDTKGCVEYISIPQHHDHNVSFEELRAAASKGYYPQEEKEQRVLDKGKGRAADQNPMEETDGLSRYRNQELESMITAPEYTTETLAAMQSIQSLFKPEEHYTKEEEDLTWTNPYQRFEPVYRPPVNENE</sequence>
<dbReference type="Pfam" id="PF08311">
    <property type="entry name" value="Mad3_BUB1_I"/>
    <property type="match status" value="1"/>
</dbReference>
<feature type="compositionally biased region" description="Pro residues" evidence="1">
    <location>
        <begin position="1"/>
        <end position="14"/>
    </location>
</feature>
<comment type="caution">
    <text evidence="3">The sequence shown here is derived from an EMBL/GenBank/DDBJ whole genome shotgun (WGS) entry which is preliminary data.</text>
</comment>
<feature type="compositionally biased region" description="Basic and acidic residues" evidence="1">
    <location>
        <begin position="352"/>
        <end position="361"/>
    </location>
</feature>
<dbReference type="PANTHER" id="PTHR14030">
    <property type="entry name" value="MITOTIC CHECKPOINT SERINE/THREONINE-PROTEIN KINASE BUB1"/>
    <property type="match status" value="1"/>
</dbReference>
<evidence type="ECO:0000256" key="1">
    <source>
        <dbReference type="SAM" id="MobiDB-lite"/>
    </source>
</evidence>
<feature type="compositionally biased region" description="Low complexity" evidence="1">
    <location>
        <begin position="404"/>
        <end position="415"/>
    </location>
</feature>
<keyword evidence="4" id="KW-1185">Reference proteome</keyword>
<proteinExistence type="predicted"/>
<dbReference type="RefSeq" id="XP_064678690.1">
    <property type="nucleotide sequence ID" value="XM_064832431.1"/>
</dbReference>
<evidence type="ECO:0000259" key="2">
    <source>
        <dbReference type="PROSITE" id="PS51489"/>
    </source>
</evidence>
<feature type="domain" description="BUB1 N-terminal" evidence="2">
    <location>
        <begin position="76"/>
        <end position="235"/>
    </location>
</feature>
<evidence type="ECO:0000313" key="4">
    <source>
        <dbReference type="Proteomes" id="UP001304243"/>
    </source>
</evidence>
<evidence type="ECO:0000313" key="3">
    <source>
        <dbReference type="EMBL" id="KAK4512024.1"/>
    </source>
</evidence>
<feature type="region of interest" description="Disordered" evidence="1">
    <location>
        <begin position="295"/>
        <end position="450"/>
    </location>
</feature>
<dbReference type="InterPro" id="IPR013212">
    <property type="entry name" value="Mad3/Bub1_I"/>
</dbReference>
<feature type="compositionally biased region" description="Basic and acidic residues" evidence="1">
    <location>
        <begin position="508"/>
        <end position="523"/>
    </location>
</feature>
<dbReference type="SMART" id="SM00777">
    <property type="entry name" value="Mad3_BUB1_I"/>
    <property type="match status" value="1"/>
</dbReference>
<dbReference type="AlphaFoldDB" id="A0AAN7D8T2"/>
<dbReference type="FunFam" id="1.25.40.430:FF:000003">
    <property type="entry name" value="Checkpoint serine/threonine-protein kinase BUB1"/>
    <property type="match status" value="1"/>
</dbReference>
<dbReference type="GO" id="GO:0007094">
    <property type="term" value="P:mitotic spindle assembly checkpoint signaling"/>
    <property type="evidence" value="ECO:0007669"/>
    <property type="project" value="InterPro"/>
</dbReference>